<dbReference type="Proteomes" id="UP001237642">
    <property type="component" value="Unassembled WGS sequence"/>
</dbReference>
<protein>
    <submittedName>
        <fullName evidence="3">Uncharacterized protein</fullName>
    </submittedName>
</protein>
<reference evidence="3" key="1">
    <citation type="submission" date="2023-02" db="EMBL/GenBank/DDBJ databases">
        <title>Genome of toxic invasive species Heracleum sosnowskyi carries increased number of genes despite the absence of recent whole-genome duplications.</title>
        <authorList>
            <person name="Schelkunov M."/>
            <person name="Shtratnikova V."/>
            <person name="Makarenko M."/>
            <person name="Klepikova A."/>
            <person name="Omelchenko D."/>
            <person name="Novikova G."/>
            <person name="Obukhova E."/>
            <person name="Bogdanov V."/>
            <person name="Penin A."/>
            <person name="Logacheva M."/>
        </authorList>
    </citation>
    <scope>NUCLEOTIDE SEQUENCE</scope>
    <source>
        <strain evidence="3">Hsosn_3</strain>
        <tissue evidence="3">Leaf</tissue>
    </source>
</reference>
<comment type="caution">
    <text evidence="3">The sequence shown here is derived from an EMBL/GenBank/DDBJ whole genome shotgun (WGS) entry which is preliminary data.</text>
</comment>
<evidence type="ECO:0000313" key="4">
    <source>
        <dbReference type="Proteomes" id="UP001237642"/>
    </source>
</evidence>
<evidence type="ECO:0000313" key="3">
    <source>
        <dbReference type="EMBL" id="KAK1365777.1"/>
    </source>
</evidence>
<sequence length="208" mass="24602">MSKYDLIELVIGINNKYKDVDRTLHLLWSEKMKLEEMHFTQSKEFTQMMNLKVQNEDEITSLSDQNHHLKVENNKIKENVLKLEIENVALILQVEEMESEKLQLNDNICKLHVDLLNLKILNESIVQDNVTSQSQENNLEKESELSQTKEPKEKEFEIEAQRLKEENYKLTSQVVDQERFLNNKIDALIKENENLEVVIQRFTKGNEM</sequence>
<dbReference type="AlphaFoldDB" id="A0AAD8MAM9"/>
<name>A0AAD8MAM9_9APIA</name>
<evidence type="ECO:0000256" key="2">
    <source>
        <dbReference type="SAM" id="MobiDB-lite"/>
    </source>
</evidence>
<feature type="coiled-coil region" evidence="1">
    <location>
        <begin position="59"/>
        <end position="107"/>
    </location>
</feature>
<feature type="compositionally biased region" description="Basic and acidic residues" evidence="2">
    <location>
        <begin position="138"/>
        <end position="154"/>
    </location>
</feature>
<evidence type="ECO:0000256" key="1">
    <source>
        <dbReference type="SAM" id="Coils"/>
    </source>
</evidence>
<feature type="region of interest" description="Disordered" evidence="2">
    <location>
        <begin position="131"/>
        <end position="154"/>
    </location>
</feature>
<keyword evidence="4" id="KW-1185">Reference proteome</keyword>
<keyword evidence="1" id="KW-0175">Coiled coil</keyword>
<organism evidence="3 4">
    <name type="scientific">Heracleum sosnowskyi</name>
    <dbReference type="NCBI Taxonomy" id="360622"/>
    <lineage>
        <taxon>Eukaryota</taxon>
        <taxon>Viridiplantae</taxon>
        <taxon>Streptophyta</taxon>
        <taxon>Embryophyta</taxon>
        <taxon>Tracheophyta</taxon>
        <taxon>Spermatophyta</taxon>
        <taxon>Magnoliopsida</taxon>
        <taxon>eudicotyledons</taxon>
        <taxon>Gunneridae</taxon>
        <taxon>Pentapetalae</taxon>
        <taxon>asterids</taxon>
        <taxon>campanulids</taxon>
        <taxon>Apiales</taxon>
        <taxon>Apiaceae</taxon>
        <taxon>Apioideae</taxon>
        <taxon>apioid superclade</taxon>
        <taxon>Tordylieae</taxon>
        <taxon>Tordyliinae</taxon>
        <taxon>Heracleum</taxon>
    </lineage>
</organism>
<accession>A0AAD8MAM9</accession>
<proteinExistence type="predicted"/>
<dbReference type="EMBL" id="JAUIZM010000009">
    <property type="protein sequence ID" value="KAK1365777.1"/>
    <property type="molecule type" value="Genomic_DNA"/>
</dbReference>
<reference evidence="3" key="2">
    <citation type="submission" date="2023-05" db="EMBL/GenBank/DDBJ databases">
        <authorList>
            <person name="Schelkunov M.I."/>
        </authorList>
    </citation>
    <scope>NUCLEOTIDE SEQUENCE</scope>
    <source>
        <strain evidence="3">Hsosn_3</strain>
        <tissue evidence="3">Leaf</tissue>
    </source>
</reference>
<gene>
    <name evidence="3" type="ORF">POM88_041338</name>
</gene>